<reference evidence="1 2" key="1">
    <citation type="submission" date="2020-05" db="EMBL/GenBank/DDBJ databases">
        <title>Whole genome shotgun sequence of Streptomyces microflavus NBRC 13062.</title>
        <authorList>
            <person name="Komaki H."/>
            <person name="Tamura T."/>
        </authorList>
    </citation>
    <scope>NUCLEOTIDE SEQUENCE [LARGE SCALE GENOMIC DNA]</scope>
    <source>
        <strain evidence="1 2">NBRC 13062</strain>
    </source>
</reference>
<organism evidence="1 2">
    <name type="scientific">Streptomyces microflavus</name>
    <name type="common">Streptomyces lipmanii</name>
    <dbReference type="NCBI Taxonomy" id="1919"/>
    <lineage>
        <taxon>Bacteria</taxon>
        <taxon>Bacillati</taxon>
        <taxon>Actinomycetota</taxon>
        <taxon>Actinomycetes</taxon>
        <taxon>Kitasatosporales</taxon>
        <taxon>Streptomycetaceae</taxon>
        <taxon>Streptomyces</taxon>
    </lineage>
</organism>
<dbReference type="Proteomes" id="UP000498740">
    <property type="component" value="Unassembled WGS sequence"/>
</dbReference>
<sequence length="208" mass="22244">MSQEKGGKPGPVAQEQQPEPILPEQLFAAHTKKQIHPKAARAVAAGLIYVMGEILNGAYALRVAADADEAGAKEIQPRQVDDAIRSDTELRRLLSAWLLERAPATRSGPQPVQQSVANTPDGALEESIDRMMGTINPDETVTLGVSAKSTLAGLLAVLMEKVMDAADVISTRTSSNVIYTEDVRAAVKVMLMGEMRQLADREISSATA</sequence>
<dbReference type="GO" id="GO:0046982">
    <property type="term" value="F:protein heterodimerization activity"/>
    <property type="evidence" value="ECO:0007669"/>
    <property type="project" value="InterPro"/>
</dbReference>
<evidence type="ECO:0000313" key="1">
    <source>
        <dbReference type="EMBL" id="GFN09290.1"/>
    </source>
</evidence>
<gene>
    <name evidence="1" type="ORF">Smic_78460</name>
</gene>
<comment type="caution">
    <text evidence="1">The sequence shown here is derived from an EMBL/GenBank/DDBJ whole genome shotgun (WGS) entry which is preliminary data.</text>
</comment>
<dbReference type="Gene3D" id="1.10.20.10">
    <property type="entry name" value="Histone, subunit A"/>
    <property type="match status" value="1"/>
</dbReference>
<name>A0A7J0D3I4_STRMI</name>
<dbReference type="InterPro" id="IPR009072">
    <property type="entry name" value="Histone-fold"/>
</dbReference>
<proteinExistence type="predicted"/>
<dbReference type="RefSeq" id="WP_032760327.1">
    <property type="nucleotide sequence ID" value="NZ_CP108588.1"/>
</dbReference>
<dbReference type="SUPFAM" id="SSF47113">
    <property type="entry name" value="Histone-fold"/>
    <property type="match status" value="1"/>
</dbReference>
<evidence type="ECO:0000313" key="2">
    <source>
        <dbReference type="Proteomes" id="UP000498740"/>
    </source>
</evidence>
<dbReference type="AlphaFoldDB" id="A0A7J0D3I4"/>
<protein>
    <submittedName>
        <fullName evidence="1">Uncharacterized protein</fullName>
    </submittedName>
</protein>
<accession>A0A7J0D3I4</accession>
<dbReference type="EMBL" id="BLWD01000002">
    <property type="protein sequence ID" value="GFN09290.1"/>
    <property type="molecule type" value="Genomic_DNA"/>
</dbReference>